<protein>
    <submittedName>
        <fullName evidence="3">Uncharacterized protein</fullName>
    </submittedName>
</protein>
<proteinExistence type="predicted"/>
<accession>A0A6N2UCZ7</accession>
<organism evidence="3">
    <name type="scientific">Bifidobacterium adolescentis</name>
    <dbReference type="NCBI Taxonomy" id="1680"/>
    <lineage>
        <taxon>Bacteria</taxon>
        <taxon>Bacillati</taxon>
        <taxon>Actinomycetota</taxon>
        <taxon>Actinomycetes</taxon>
        <taxon>Bifidobacteriales</taxon>
        <taxon>Bifidobacteriaceae</taxon>
        <taxon>Bifidobacterium</taxon>
    </lineage>
</organism>
<keyword evidence="2" id="KW-1133">Transmembrane helix</keyword>
<evidence type="ECO:0000313" key="3">
    <source>
        <dbReference type="EMBL" id="VYT14693.1"/>
    </source>
</evidence>
<keyword evidence="2" id="KW-0812">Transmembrane</keyword>
<dbReference type="EMBL" id="CACRSR010000013">
    <property type="protein sequence ID" value="VYT14693.1"/>
    <property type="molecule type" value="Genomic_DNA"/>
</dbReference>
<evidence type="ECO:0000256" key="1">
    <source>
        <dbReference type="SAM" id="MobiDB-lite"/>
    </source>
</evidence>
<keyword evidence="2" id="KW-0472">Membrane</keyword>
<gene>
    <name evidence="3" type="ORF">BALFYP80_01831</name>
</gene>
<evidence type="ECO:0000256" key="2">
    <source>
        <dbReference type="SAM" id="Phobius"/>
    </source>
</evidence>
<feature type="transmembrane region" description="Helical" evidence="2">
    <location>
        <begin position="146"/>
        <end position="169"/>
    </location>
</feature>
<dbReference type="AlphaFoldDB" id="A0A6N2UCZ7"/>
<feature type="region of interest" description="Disordered" evidence="1">
    <location>
        <begin position="68"/>
        <end position="101"/>
    </location>
</feature>
<reference evidence="3" key="1">
    <citation type="submission" date="2019-11" db="EMBL/GenBank/DDBJ databases">
        <authorList>
            <person name="Feng L."/>
        </authorList>
    </citation>
    <scope>NUCLEOTIDE SEQUENCE</scope>
    <source>
        <strain evidence="3">BAdolescentisLFYP80</strain>
    </source>
</reference>
<sequence length="266" mass="29585">MGAIRKAFKVKNAVRHPIHTATRPVRRTVRKAVVPKSVRTASYKVRSVSTAVHNPISTAIRSLDSDNLKKRKAGTSATKSTYSRAPYKRSTKNTTRNGSSYSYSGGSSFDYDESYVTDSEGTSPVIYENKQSSIGSRIIDGLIEALAPWLLLFGVPFLFWLVIMPFTFLPGGGNYDKYIAPALESSQHESRPSYEYAEEQAASDSFSDPALLRDNWRDAGLEVSLIDIETGEDVTDTVTEDEWDPDGLISYNDDEISMYVKMEGTY</sequence>
<name>A0A6N2UCZ7_BIFAD</name>